<proteinExistence type="predicted"/>
<name>A0AA37F2Q8_9ACTN</name>
<evidence type="ECO:0000313" key="2">
    <source>
        <dbReference type="EMBL" id="GGK50808.1"/>
    </source>
</evidence>
<comment type="caution">
    <text evidence="2">The sequence shown here is derived from an EMBL/GenBank/DDBJ whole genome shotgun (WGS) entry which is preliminary data.</text>
</comment>
<evidence type="ECO:0000313" key="3">
    <source>
        <dbReference type="Proteomes" id="UP000627984"/>
    </source>
</evidence>
<evidence type="ECO:0000256" key="1">
    <source>
        <dbReference type="SAM" id="MobiDB-lite"/>
    </source>
</evidence>
<feature type="compositionally biased region" description="Low complexity" evidence="1">
    <location>
        <begin position="68"/>
        <end position="85"/>
    </location>
</feature>
<dbReference type="EMBL" id="BMQD01000002">
    <property type="protein sequence ID" value="GGK50808.1"/>
    <property type="molecule type" value="Genomic_DNA"/>
</dbReference>
<gene>
    <name evidence="2" type="ORF">GCM10010126_07870</name>
</gene>
<feature type="compositionally biased region" description="Low complexity" evidence="1">
    <location>
        <begin position="29"/>
        <end position="44"/>
    </location>
</feature>
<dbReference type="AlphaFoldDB" id="A0AA37F2Q8"/>
<reference evidence="2" key="2">
    <citation type="submission" date="2022-09" db="EMBL/GenBank/DDBJ databases">
        <authorList>
            <person name="Sun Q."/>
            <person name="Ohkuma M."/>
        </authorList>
    </citation>
    <scope>NUCLEOTIDE SEQUENCE</scope>
    <source>
        <strain evidence="2">JCM 3093</strain>
    </source>
</reference>
<reference evidence="2" key="1">
    <citation type="journal article" date="2014" name="Int. J. Syst. Evol. Microbiol.">
        <title>Complete genome sequence of Corynebacterium casei LMG S-19264T (=DSM 44701T), isolated from a smear-ripened cheese.</title>
        <authorList>
            <consortium name="US DOE Joint Genome Institute (JGI-PGF)"/>
            <person name="Walter F."/>
            <person name="Albersmeier A."/>
            <person name="Kalinowski J."/>
            <person name="Ruckert C."/>
        </authorList>
    </citation>
    <scope>NUCLEOTIDE SEQUENCE</scope>
    <source>
        <strain evidence="2">JCM 3093</strain>
    </source>
</reference>
<dbReference type="Proteomes" id="UP000627984">
    <property type="component" value="Unassembled WGS sequence"/>
</dbReference>
<protein>
    <submittedName>
        <fullName evidence="2">Uncharacterized protein</fullName>
    </submittedName>
</protein>
<accession>A0AA37F2Q8</accession>
<feature type="region of interest" description="Disordered" evidence="1">
    <location>
        <begin position="1"/>
        <end position="85"/>
    </location>
</feature>
<sequence>MSRSVTSASPPGRNAIPQGTARSFARTRGSAAGPGSSAGEVAAGDPGGGEGRVGWEAAGAGASEHPPASTADAAIRRAAQRVRPAPCEVMPVMGLSRLVRPSIHTRPVPRKGS</sequence>
<organism evidence="2 3">
    <name type="scientific">Planomonospora parontospora</name>
    <dbReference type="NCBI Taxonomy" id="58119"/>
    <lineage>
        <taxon>Bacteria</taxon>
        <taxon>Bacillati</taxon>
        <taxon>Actinomycetota</taxon>
        <taxon>Actinomycetes</taxon>
        <taxon>Streptosporangiales</taxon>
        <taxon>Streptosporangiaceae</taxon>
        <taxon>Planomonospora</taxon>
    </lineage>
</organism>